<dbReference type="Proteomes" id="UP000250235">
    <property type="component" value="Unassembled WGS sequence"/>
</dbReference>
<feature type="region of interest" description="Disordered" evidence="1">
    <location>
        <begin position="236"/>
        <end position="261"/>
    </location>
</feature>
<feature type="region of interest" description="Disordered" evidence="1">
    <location>
        <begin position="441"/>
        <end position="471"/>
    </location>
</feature>
<name>A0A2Z7C642_9LAMI</name>
<feature type="compositionally biased region" description="Polar residues" evidence="1">
    <location>
        <begin position="446"/>
        <end position="465"/>
    </location>
</feature>
<feature type="compositionally biased region" description="Basic and acidic residues" evidence="1">
    <location>
        <begin position="282"/>
        <end position="300"/>
    </location>
</feature>
<feature type="region of interest" description="Disordered" evidence="1">
    <location>
        <begin position="46"/>
        <end position="71"/>
    </location>
</feature>
<feature type="compositionally biased region" description="Acidic residues" evidence="1">
    <location>
        <begin position="251"/>
        <end position="261"/>
    </location>
</feature>
<evidence type="ECO:0000313" key="2">
    <source>
        <dbReference type="EMBL" id="KZV40037.1"/>
    </source>
</evidence>
<organism evidence="2 3">
    <name type="scientific">Dorcoceras hygrometricum</name>
    <dbReference type="NCBI Taxonomy" id="472368"/>
    <lineage>
        <taxon>Eukaryota</taxon>
        <taxon>Viridiplantae</taxon>
        <taxon>Streptophyta</taxon>
        <taxon>Embryophyta</taxon>
        <taxon>Tracheophyta</taxon>
        <taxon>Spermatophyta</taxon>
        <taxon>Magnoliopsida</taxon>
        <taxon>eudicotyledons</taxon>
        <taxon>Gunneridae</taxon>
        <taxon>Pentapetalae</taxon>
        <taxon>asterids</taxon>
        <taxon>lamiids</taxon>
        <taxon>Lamiales</taxon>
        <taxon>Gesneriaceae</taxon>
        <taxon>Didymocarpoideae</taxon>
        <taxon>Trichosporeae</taxon>
        <taxon>Loxocarpinae</taxon>
        <taxon>Dorcoceras</taxon>
    </lineage>
</organism>
<gene>
    <name evidence="2" type="ORF">F511_12432</name>
</gene>
<evidence type="ECO:0000256" key="1">
    <source>
        <dbReference type="SAM" id="MobiDB-lite"/>
    </source>
</evidence>
<accession>A0A2Z7C642</accession>
<feature type="compositionally biased region" description="Low complexity" evidence="1">
    <location>
        <begin position="314"/>
        <end position="325"/>
    </location>
</feature>
<reference evidence="2 3" key="1">
    <citation type="journal article" date="2015" name="Proc. Natl. Acad. Sci. U.S.A.">
        <title>The resurrection genome of Boea hygrometrica: A blueprint for survival of dehydration.</title>
        <authorList>
            <person name="Xiao L."/>
            <person name="Yang G."/>
            <person name="Zhang L."/>
            <person name="Yang X."/>
            <person name="Zhao S."/>
            <person name="Ji Z."/>
            <person name="Zhou Q."/>
            <person name="Hu M."/>
            <person name="Wang Y."/>
            <person name="Chen M."/>
            <person name="Xu Y."/>
            <person name="Jin H."/>
            <person name="Xiao X."/>
            <person name="Hu G."/>
            <person name="Bao F."/>
            <person name="Hu Y."/>
            <person name="Wan P."/>
            <person name="Li L."/>
            <person name="Deng X."/>
            <person name="Kuang T."/>
            <person name="Xiang C."/>
            <person name="Zhu J.K."/>
            <person name="Oliver M.J."/>
            <person name="He Y."/>
        </authorList>
    </citation>
    <scope>NUCLEOTIDE SEQUENCE [LARGE SCALE GENOMIC DNA]</scope>
    <source>
        <strain evidence="3">cv. XS01</strain>
    </source>
</reference>
<feature type="region of interest" description="Disordered" evidence="1">
    <location>
        <begin position="275"/>
        <end position="335"/>
    </location>
</feature>
<sequence length="471" mass="51534">MQAALSKLATENDELRSRSQEMLSENQLLAEIISSWTRSSASLDKLHGAMKPSDDRSGLGYGSNDSSKAETSCIPQLDRTKFQTMNFVRSSTGQPEETQSDEPTVTRLCCAVECFAGESSQGRPRGVCQAASLENNISVLTYMKKHQTVVLAGESSKQTGDTASGTKGVQSQRAVAGRQAASAKSMSGTSSDEDSCPLSKLGTVKKGDDVPNRKLVLESSDSESTVSLPLQLAFRVSDEKPTEEQPTQQEEQVEEIDPTVENVDETEDVNFQECQAQAEKQPAPEDGKQALEQPAPKENDQPQPDPTQSKPTLSRFSFSSNSVNNEDLHDPDPSSLAIVKYTGKQADKQITPEEAQRVQQLTNLPPPTPIDRIGIDTYLAKNIALKFRQQLDTKIDGLETSLVRHFTDSQQNLAGDIALLKSHVAEMVECLNEIRDAKKREDRTVCSRSVENSSEQNWFSDNASEGQAKFA</sequence>
<feature type="region of interest" description="Disordered" evidence="1">
    <location>
        <begin position="153"/>
        <end position="208"/>
    </location>
</feature>
<dbReference type="EMBL" id="KV000740">
    <property type="protein sequence ID" value="KZV40037.1"/>
    <property type="molecule type" value="Genomic_DNA"/>
</dbReference>
<evidence type="ECO:0000313" key="3">
    <source>
        <dbReference type="Proteomes" id="UP000250235"/>
    </source>
</evidence>
<protein>
    <submittedName>
        <fullName evidence="2">Uncharacterized protein</fullName>
    </submittedName>
</protein>
<keyword evidence="3" id="KW-1185">Reference proteome</keyword>
<feature type="compositionally biased region" description="Polar residues" evidence="1">
    <location>
        <begin position="155"/>
        <end position="173"/>
    </location>
</feature>
<proteinExistence type="predicted"/>
<feature type="compositionally biased region" description="Basic and acidic residues" evidence="1">
    <location>
        <begin position="46"/>
        <end position="57"/>
    </location>
</feature>
<dbReference type="AlphaFoldDB" id="A0A2Z7C642"/>